<keyword evidence="5" id="KW-1185">Reference proteome</keyword>
<comment type="caution">
    <text evidence="4">The sequence shown here is derived from an EMBL/GenBank/DDBJ whole genome shotgun (WGS) entry which is preliminary data.</text>
</comment>
<accession>A0AAD8MVC2</accession>
<sequence>MTVTIFDHELPDETHNLYDISFFSTSIHTLLTYHSSHVTSWLRDVTLSPTSNLIGFDVEWRPNFQRNQDNPIATVQLCTGTKCLIYHIVHADMIPQSILNFLNNTSYTFVGVGIAADVEKLLDDYGITVGKYVDLRPVAASVRGIRQLKNAGLKELTRVVLEKEISKPKSVTMSRWDNPWLTSSQGFRGFLVAFRIIRKAE</sequence>
<dbReference type="AlphaFoldDB" id="A0AAD8MVC2"/>
<dbReference type="CDD" id="cd06141">
    <property type="entry name" value="WRN_exo"/>
    <property type="match status" value="1"/>
</dbReference>
<name>A0AAD8MVC2_9APIA</name>
<dbReference type="Gene3D" id="3.30.420.10">
    <property type="entry name" value="Ribonuclease H-like superfamily/Ribonuclease H"/>
    <property type="match status" value="1"/>
</dbReference>
<dbReference type="EMBL" id="JAUIZM010000004">
    <property type="protein sequence ID" value="KAK1386716.1"/>
    <property type="molecule type" value="Genomic_DNA"/>
</dbReference>
<evidence type="ECO:0000313" key="5">
    <source>
        <dbReference type="Proteomes" id="UP001237642"/>
    </source>
</evidence>
<dbReference type="Proteomes" id="UP001237642">
    <property type="component" value="Unassembled WGS sequence"/>
</dbReference>
<dbReference type="PANTHER" id="PTHR13620:SF105">
    <property type="entry name" value="OS01G0737700 PROTEIN"/>
    <property type="match status" value="1"/>
</dbReference>
<proteinExistence type="predicted"/>
<dbReference type="GO" id="GO:0003676">
    <property type="term" value="F:nucleic acid binding"/>
    <property type="evidence" value="ECO:0007669"/>
    <property type="project" value="InterPro"/>
</dbReference>
<dbReference type="InterPro" id="IPR051132">
    <property type="entry name" value="3-5_Exonuclease_domain"/>
</dbReference>
<organism evidence="4 5">
    <name type="scientific">Heracleum sosnowskyi</name>
    <dbReference type="NCBI Taxonomy" id="360622"/>
    <lineage>
        <taxon>Eukaryota</taxon>
        <taxon>Viridiplantae</taxon>
        <taxon>Streptophyta</taxon>
        <taxon>Embryophyta</taxon>
        <taxon>Tracheophyta</taxon>
        <taxon>Spermatophyta</taxon>
        <taxon>Magnoliopsida</taxon>
        <taxon>eudicotyledons</taxon>
        <taxon>Gunneridae</taxon>
        <taxon>Pentapetalae</taxon>
        <taxon>asterids</taxon>
        <taxon>campanulids</taxon>
        <taxon>Apiales</taxon>
        <taxon>Apiaceae</taxon>
        <taxon>Apioideae</taxon>
        <taxon>apioid superclade</taxon>
        <taxon>Tordylieae</taxon>
        <taxon>Tordyliinae</taxon>
        <taxon>Heracleum</taxon>
    </lineage>
</organism>
<reference evidence="4" key="2">
    <citation type="submission" date="2023-05" db="EMBL/GenBank/DDBJ databases">
        <authorList>
            <person name="Schelkunov M.I."/>
        </authorList>
    </citation>
    <scope>NUCLEOTIDE SEQUENCE</scope>
    <source>
        <strain evidence="4">Hsosn_3</strain>
        <tissue evidence="4">Leaf</tissue>
    </source>
</reference>
<evidence type="ECO:0000256" key="2">
    <source>
        <dbReference type="ARBA" id="ARBA00022801"/>
    </source>
</evidence>
<dbReference type="InterPro" id="IPR002562">
    <property type="entry name" value="3'-5'_exonuclease_dom"/>
</dbReference>
<reference evidence="4" key="1">
    <citation type="submission" date="2023-02" db="EMBL/GenBank/DDBJ databases">
        <title>Genome of toxic invasive species Heracleum sosnowskyi carries increased number of genes despite the absence of recent whole-genome duplications.</title>
        <authorList>
            <person name="Schelkunov M."/>
            <person name="Shtratnikova V."/>
            <person name="Makarenko M."/>
            <person name="Klepikova A."/>
            <person name="Omelchenko D."/>
            <person name="Novikova G."/>
            <person name="Obukhova E."/>
            <person name="Bogdanov V."/>
            <person name="Penin A."/>
            <person name="Logacheva M."/>
        </authorList>
    </citation>
    <scope>NUCLEOTIDE SEQUENCE</scope>
    <source>
        <strain evidence="4">Hsosn_3</strain>
        <tissue evidence="4">Leaf</tissue>
    </source>
</reference>
<feature type="domain" description="3'-5' exonuclease" evidence="3">
    <location>
        <begin position="52"/>
        <end position="185"/>
    </location>
</feature>
<dbReference type="GO" id="GO:0005737">
    <property type="term" value="C:cytoplasm"/>
    <property type="evidence" value="ECO:0007669"/>
    <property type="project" value="TreeGrafter"/>
</dbReference>
<dbReference type="GO" id="GO:0006139">
    <property type="term" value="P:nucleobase-containing compound metabolic process"/>
    <property type="evidence" value="ECO:0007669"/>
    <property type="project" value="InterPro"/>
</dbReference>
<evidence type="ECO:0000256" key="1">
    <source>
        <dbReference type="ARBA" id="ARBA00022722"/>
    </source>
</evidence>
<dbReference type="InterPro" id="IPR012337">
    <property type="entry name" value="RNaseH-like_sf"/>
</dbReference>
<protein>
    <submittedName>
        <fullName evidence="4">3'-5' exonuclease domain-containing protein</fullName>
    </submittedName>
</protein>
<keyword evidence="1" id="KW-0540">Nuclease</keyword>
<dbReference type="GO" id="GO:0005634">
    <property type="term" value="C:nucleus"/>
    <property type="evidence" value="ECO:0007669"/>
    <property type="project" value="TreeGrafter"/>
</dbReference>
<keyword evidence="2" id="KW-0378">Hydrolase</keyword>
<gene>
    <name evidence="4" type="ORF">POM88_014894</name>
</gene>
<evidence type="ECO:0000313" key="4">
    <source>
        <dbReference type="EMBL" id="KAK1386716.1"/>
    </source>
</evidence>
<dbReference type="GO" id="GO:0008408">
    <property type="term" value="F:3'-5' exonuclease activity"/>
    <property type="evidence" value="ECO:0007669"/>
    <property type="project" value="InterPro"/>
</dbReference>
<dbReference type="Pfam" id="PF01612">
    <property type="entry name" value="DNA_pol_A_exo1"/>
    <property type="match status" value="1"/>
</dbReference>
<evidence type="ECO:0000259" key="3">
    <source>
        <dbReference type="Pfam" id="PF01612"/>
    </source>
</evidence>
<dbReference type="InterPro" id="IPR036397">
    <property type="entry name" value="RNaseH_sf"/>
</dbReference>
<dbReference type="PANTHER" id="PTHR13620">
    <property type="entry name" value="3-5 EXONUCLEASE"/>
    <property type="match status" value="1"/>
</dbReference>
<keyword evidence="4" id="KW-0269">Exonuclease</keyword>
<dbReference type="SUPFAM" id="SSF53098">
    <property type="entry name" value="Ribonuclease H-like"/>
    <property type="match status" value="1"/>
</dbReference>